<gene>
    <name evidence="1" type="ORF">Pan153_34000</name>
</gene>
<organism evidence="1 2">
    <name type="scientific">Gimesia panareensis</name>
    <dbReference type="NCBI Taxonomy" id="2527978"/>
    <lineage>
        <taxon>Bacteria</taxon>
        <taxon>Pseudomonadati</taxon>
        <taxon>Planctomycetota</taxon>
        <taxon>Planctomycetia</taxon>
        <taxon>Planctomycetales</taxon>
        <taxon>Planctomycetaceae</taxon>
        <taxon>Gimesia</taxon>
    </lineage>
</organism>
<dbReference type="Proteomes" id="UP000320839">
    <property type="component" value="Chromosome"/>
</dbReference>
<evidence type="ECO:0000313" key="2">
    <source>
        <dbReference type="Proteomes" id="UP000320839"/>
    </source>
</evidence>
<dbReference type="AlphaFoldDB" id="A0A518FQW6"/>
<dbReference type="OrthoDB" id="7871924at2"/>
<accession>A0A518FQW6</accession>
<name>A0A518FQW6_9PLAN</name>
<dbReference type="EMBL" id="CP036317">
    <property type="protein sequence ID" value="QDV18739.1"/>
    <property type="molecule type" value="Genomic_DNA"/>
</dbReference>
<evidence type="ECO:0000313" key="1">
    <source>
        <dbReference type="EMBL" id="QDV18739.1"/>
    </source>
</evidence>
<proteinExistence type="predicted"/>
<protein>
    <submittedName>
        <fullName evidence="1">Uncharacterized protein</fullName>
    </submittedName>
</protein>
<reference evidence="1 2" key="1">
    <citation type="submission" date="2019-02" db="EMBL/GenBank/DDBJ databases">
        <title>Deep-cultivation of Planctomycetes and their phenomic and genomic characterization uncovers novel biology.</title>
        <authorList>
            <person name="Wiegand S."/>
            <person name="Jogler M."/>
            <person name="Boedeker C."/>
            <person name="Pinto D."/>
            <person name="Vollmers J."/>
            <person name="Rivas-Marin E."/>
            <person name="Kohn T."/>
            <person name="Peeters S.H."/>
            <person name="Heuer A."/>
            <person name="Rast P."/>
            <person name="Oberbeckmann S."/>
            <person name="Bunk B."/>
            <person name="Jeske O."/>
            <person name="Meyerdierks A."/>
            <person name="Storesund J.E."/>
            <person name="Kallscheuer N."/>
            <person name="Luecker S."/>
            <person name="Lage O.M."/>
            <person name="Pohl T."/>
            <person name="Merkel B.J."/>
            <person name="Hornburger P."/>
            <person name="Mueller R.-W."/>
            <person name="Bruemmer F."/>
            <person name="Labrenz M."/>
            <person name="Spormann A.M."/>
            <person name="Op den Camp H."/>
            <person name="Overmann J."/>
            <person name="Amann R."/>
            <person name="Jetten M.S.M."/>
            <person name="Mascher T."/>
            <person name="Medema M.H."/>
            <person name="Devos D.P."/>
            <person name="Kaster A.-K."/>
            <person name="Ovreas L."/>
            <person name="Rohde M."/>
            <person name="Galperin M.Y."/>
            <person name="Jogler C."/>
        </authorList>
    </citation>
    <scope>NUCLEOTIDE SEQUENCE [LARGE SCALE GENOMIC DNA]</scope>
    <source>
        <strain evidence="1 2">Pan153</strain>
    </source>
</reference>
<dbReference type="RefSeq" id="WP_145456901.1">
    <property type="nucleotide sequence ID" value="NZ_CP036317.1"/>
</dbReference>
<sequence>MGEHSAYYVPEDQESVIGKSDEIRMRFWDLGVFLDCMDEPIASRLAEARKTGVSLPEWKHDFGFGGMGIQESEVDLPVPELPYDAQCPHCGAEVFRDLADTWYGSEEIDESPDLAAAITCSSCQKQFSVDEMKCPEQGFAHARWYLWVSDIDPDDYDRSFKQTIEAIVGPCKEVFGWDT</sequence>